<dbReference type="AlphaFoldDB" id="A0A3B0ZMN0"/>
<gene>
    <name evidence="3" type="ORF">MNBD_GAMMA17-21</name>
</gene>
<evidence type="ECO:0000313" key="3">
    <source>
        <dbReference type="EMBL" id="VAW90440.1"/>
    </source>
</evidence>
<protein>
    <submittedName>
        <fullName evidence="3">Uncharacterized protein</fullName>
    </submittedName>
</protein>
<feature type="non-terminal residue" evidence="3">
    <location>
        <position position="1"/>
    </location>
</feature>
<evidence type="ECO:0000256" key="1">
    <source>
        <dbReference type="SAM" id="Coils"/>
    </source>
</evidence>
<keyword evidence="1" id="KW-0175">Coiled coil</keyword>
<feature type="region of interest" description="Disordered" evidence="2">
    <location>
        <begin position="154"/>
        <end position="178"/>
    </location>
</feature>
<feature type="coiled-coil region" evidence="1">
    <location>
        <begin position="118"/>
        <end position="150"/>
    </location>
</feature>
<evidence type="ECO:0000256" key="2">
    <source>
        <dbReference type="SAM" id="MobiDB-lite"/>
    </source>
</evidence>
<feature type="compositionally biased region" description="Basic and acidic residues" evidence="2">
    <location>
        <begin position="154"/>
        <end position="169"/>
    </location>
</feature>
<dbReference type="EMBL" id="UOFQ01000190">
    <property type="protein sequence ID" value="VAW90440.1"/>
    <property type="molecule type" value="Genomic_DNA"/>
</dbReference>
<sequence>PQNLRPKVVAPPPQWTLTEPAVPVTTEAACGDPVSSPIESVITVPFEQPVTKQLSKNRVIADIRATAGDEAAREMQQHLDQIDDIADPSGGGLILSEDICLGTDSFHVEGMVSNCAICEDVELKKEEFECKRIELEIQKLKCEIDLCQIQLGDKEGHEKSTNCKDEKAQKKEKHCNKG</sequence>
<proteinExistence type="predicted"/>
<accession>A0A3B0ZMN0</accession>
<name>A0A3B0ZMN0_9ZZZZ</name>
<reference evidence="3" key="1">
    <citation type="submission" date="2018-06" db="EMBL/GenBank/DDBJ databases">
        <authorList>
            <person name="Zhirakovskaya E."/>
        </authorList>
    </citation>
    <scope>NUCLEOTIDE SEQUENCE</scope>
</reference>
<organism evidence="3">
    <name type="scientific">hydrothermal vent metagenome</name>
    <dbReference type="NCBI Taxonomy" id="652676"/>
    <lineage>
        <taxon>unclassified sequences</taxon>
        <taxon>metagenomes</taxon>
        <taxon>ecological metagenomes</taxon>
    </lineage>
</organism>